<sequence length="208" mass="22512">MGAVPVCAPSGGRTGTQVSADDQQPSPVKLHVYNCGKFPGTMAANTLLRALGTGAFHCGVEVHGREWSFQSSGVFLCKPRCCEQHDFYESLSMGETTLSEIEVFDAIRDLRWAGWDGCSYSLLEHNCCHFCDALCRRLGVGGIPSWVMTLATAGVAVRETLNAASCGQCVPLCYPSSKAFLEAEDVIASDRFVNPLRWNTRPQEVAAV</sequence>
<keyword evidence="2" id="KW-0645">Protease</keyword>
<evidence type="ECO:0000256" key="3">
    <source>
        <dbReference type="ARBA" id="ARBA00022801"/>
    </source>
</evidence>
<gene>
    <name evidence="6" type="ORF">AAND1436_LOCUS29180</name>
</gene>
<reference evidence="6" key="1">
    <citation type="submission" date="2021-01" db="EMBL/GenBank/DDBJ databases">
        <authorList>
            <person name="Corre E."/>
            <person name="Pelletier E."/>
            <person name="Niang G."/>
            <person name="Scheremetjew M."/>
            <person name="Finn R."/>
            <person name="Kale V."/>
            <person name="Holt S."/>
            <person name="Cochrane G."/>
            <person name="Meng A."/>
            <person name="Brown T."/>
            <person name="Cohen L."/>
        </authorList>
    </citation>
    <scope>NUCLEOTIDE SEQUENCE</scope>
    <source>
        <strain evidence="6">CCMP2222</strain>
    </source>
</reference>
<dbReference type="PROSITE" id="PS51858">
    <property type="entry name" value="PPPDE"/>
    <property type="match status" value="1"/>
</dbReference>
<keyword evidence="3" id="KW-0378">Hydrolase</keyword>
<dbReference type="PANTHER" id="PTHR12378">
    <property type="entry name" value="DESUMOYLATING ISOPEPTIDASE"/>
    <property type="match status" value="1"/>
</dbReference>
<proteinExistence type="inferred from homology"/>
<protein>
    <recommendedName>
        <fullName evidence="5">PPPDE domain-containing protein</fullName>
    </recommendedName>
</protein>
<dbReference type="PANTHER" id="PTHR12378:SF9">
    <property type="entry name" value="OS06G0107000 PROTEIN"/>
    <property type="match status" value="1"/>
</dbReference>
<dbReference type="InterPro" id="IPR008580">
    <property type="entry name" value="PPPDE_dom"/>
</dbReference>
<accession>A0A7S2GPE4</accession>
<dbReference type="GO" id="GO:0016579">
    <property type="term" value="P:protein deubiquitination"/>
    <property type="evidence" value="ECO:0007669"/>
    <property type="project" value="TreeGrafter"/>
</dbReference>
<evidence type="ECO:0000256" key="4">
    <source>
        <dbReference type="SAM" id="MobiDB-lite"/>
    </source>
</evidence>
<evidence type="ECO:0000256" key="2">
    <source>
        <dbReference type="ARBA" id="ARBA00022670"/>
    </source>
</evidence>
<dbReference type="GO" id="GO:0006508">
    <property type="term" value="P:proteolysis"/>
    <property type="evidence" value="ECO:0007669"/>
    <property type="project" value="UniProtKB-KW"/>
</dbReference>
<evidence type="ECO:0000259" key="5">
    <source>
        <dbReference type="PROSITE" id="PS51858"/>
    </source>
</evidence>
<comment type="similarity">
    <text evidence="1">Belongs to the DeSI family.</text>
</comment>
<dbReference type="SMART" id="SM01179">
    <property type="entry name" value="DUF862"/>
    <property type="match status" value="1"/>
</dbReference>
<dbReference type="Pfam" id="PF05903">
    <property type="entry name" value="Peptidase_C97"/>
    <property type="match status" value="1"/>
</dbReference>
<evidence type="ECO:0000313" key="6">
    <source>
        <dbReference type="EMBL" id="CAD9464780.1"/>
    </source>
</evidence>
<feature type="region of interest" description="Disordered" evidence="4">
    <location>
        <begin position="1"/>
        <end position="23"/>
    </location>
</feature>
<name>A0A7S2GPE4_9DINO</name>
<feature type="domain" description="PPPDE" evidence="5">
    <location>
        <begin position="26"/>
        <end position="185"/>
    </location>
</feature>
<evidence type="ECO:0000256" key="1">
    <source>
        <dbReference type="ARBA" id="ARBA00008140"/>
    </source>
</evidence>
<dbReference type="InterPro" id="IPR042266">
    <property type="entry name" value="PPPDE_sf"/>
</dbReference>
<organism evidence="6">
    <name type="scientific">Alexandrium andersonii</name>
    <dbReference type="NCBI Taxonomy" id="327968"/>
    <lineage>
        <taxon>Eukaryota</taxon>
        <taxon>Sar</taxon>
        <taxon>Alveolata</taxon>
        <taxon>Dinophyceae</taxon>
        <taxon>Gonyaulacales</taxon>
        <taxon>Pyrocystaceae</taxon>
        <taxon>Alexandrium</taxon>
    </lineage>
</organism>
<dbReference type="AlphaFoldDB" id="A0A7S2GPE4"/>
<dbReference type="EMBL" id="HBGQ01060498">
    <property type="protein sequence ID" value="CAD9464780.1"/>
    <property type="molecule type" value="Transcribed_RNA"/>
</dbReference>
<dbReference type="Gene3D" id="3.90.1720.30">
    <property type="entry name" value="PPPDE domains"/>
    <property type="match status" value="1"/>
</dbReference>
<dbReference type="GO" id="GO:0101005">
    <property type="term" value="F:deubiquitinase activity"/>
    <property type="evidence" value="ECO:0007669"/>
    <property type="project" value="TreeGrafter"/>
</dbReference>